<feature type="transmembrane region" description="Helical" evidence="1">
    <location>
        <begin position="70"/>
        <end position="93"/>
    </location>
</feature>
<protein>
    <submittedName>
        <fullName evidence="2">Uncharacterized protein</fullName>
    </submittedName>
</protein>
<dbReference type="InterPro" id="IPR023298">
    <property type="entry name" value="ATPase_P-typ_TM_dom_sf"/>
</dbReference>
<dbReference type="SUPFAM" id="SSF81665">
    <property type="entry name" value="Calcium ATPase, transmembrane domain M"/>
    <property type="match status" value="1"/>
</dbReference>
<organism evidence="2">
    <name type="scientific">bioreactor metagenome</name>
    <dbReference type="NCBI Taxonomy" id="1076179"/>
    <lineage>
        <taxon>unclassified sequences</taxon>
        <taxon>metagenomes</taxon>
        <taxon>ecological metagenomes</taxon>
    </lineage>
</organism>
<dbReference type="AlphaFoldDB" id="A0A645IBK1"/>
<name>A0A645IBK1_9ZZZZ</name>
<reference evidence="2" key="1">
    <citation type="submission" date="2019-08" db="EMBL/GenBank/DDBJ databases">
        <authorList>
            <person name="Kucharzyk K."/>
            <person name="Murdoch R.W."/>
            <person name="Higgins S."/>
            <person name="Loffler F."/>
        </authorList>
    </citation>
    <scope>NUCLEOTIDE SEQUENCE</scope>
</reference>
<keyword evidence="1" id="KW-0472">Membrane</keyword>
<accession>A0A645IBK1</accession>
<keyword evidence="1" id="KW-0812">Transmembrane</keyword>
<proteinExistence type="predicted"/>
<dbReference type="Gene3D" id="1.20.1110.10">
    <property type="entry name" value="Calcium-transporting ATPase, transmembrane domain"/>
    <property type="match status" value="1"/>
</dbReference>
<evidence type="ECO:0000256" key="1">
    <source>
        <dbReference type="SAM" id="Phobius"/>
    </source>
</evidence>
<evidence type="ECO:0000313" key="2">
    <source>
        <dbReference type="EMBL" id="MPN48212.1"/>
    </source>
</evidence>
<gene>
    <name evidence="2" type="ORF">SDC9_195817</name>
</gene>
<dbReference type="EMBL" id="VSSQ01110327">
    <property type="protein sequence ID" value="MPN48212.1"/>
    <property type="molecule type" value="Genomic_DNA"/>
</dbReference>
<feature type="transmembrane region" description="Helical" evidence="1">
    <location>
        <begin position="6"/>
        <end position="28"/>
    </location>
</feature>
<keyword evidence="1" id="KW-1133">Transmembrane helix</keyword>
<sequence length="100" mass="10675">MLGLDLASLQTMVVVTLVFSGQAVFYVSRERHHLWSSRPSTWMIGSSIIDLTVVIVLATVGILMVPLSPVIVGGVALGAVGLAFVLDAVKVLLFRRLSVV</sequence>
<comment type="caution">
    <text evidence="2">The sequence shown here is derived from an EMBL/GenBank/DDBJ whole genome shotgun (WGS) entry which is preliminary data.</text>
</comment>
<feature type="transmembrane region" description="Helical" evidence="1">
    <location>
        <begin position="40"/>
        <end position="64"/>
    </location>
</feature>